<feature type="active site" description="Proton donor/acceptor" evidence="1">
    <location>
        <position position="81"/>
    </location>
</feature>
<dbReference type="Gene3D" id="3.40.50.1240">
    <property type="entry name" value="Phosphoglycerate mutase-like"/>
    <property type="match status" value="1"/>
</dbReference>
<dbReference type="InterPro" id="IPR013078">
    <property type="entry name" value="His_Pase_superF_clade-1"/>
</dbReference>
<dbReference type="GO" id="GO:0005737">
    <property type="term" value="C:cytoplasm"/>
    <property type="evidence" value="ECO:0007669"/>
    <property type="project" value="TreeGrafter"/>
</dbReference>
<protein>
    <submittedName>
        <fullName evidence="3">Histidine phosphatase family protein</fullName>
    </submittedName>
</protein>
<keyword evidence="4" id="KW-1185">Reference proteome</keyword>
<dbReference type="PANTHER" id="PTHR48100:SF1">
    <property type="entry name" value="HISTIDINE PHOSPHATASE FAMILY PROTEIN-RELATED"/>
    <property type="match status" value="1"/>
</dbReference>
<dbReference type="Pfam" id="PF00300">
    <property type="entry name" value="His_Phos_1"/>
    <property type="match status" value="1"/>
</dbReference>
<dbReference type="CDD" id="cd07067">
    <property type="entry name" value="HP_PGM_like"/>
    <property type="match status" value="1"/>
</dbReference>
<dbReference type="OrthoDB" id="9782128at2"/>
<feature type="binding site" evidence="2">
    <location>
        <begin position="81"/>
        <end position="84"/>
    </location>
    <ligand>
        <name>substrate</name>
    </ligand>
</feature>
<proteinExistence type="predicted"/>
<name>A0A4P6F6X0_9BACL</name>
<dbReference type="InterPro" id="IPR029033">
    <property type="entry name" value="His_PPase_superfam"/>
</dbReference>
<accession>A0A4P6F6X0</accession>
<feature type="binding site" evidence="2">
    <location>
        <begin position="7"/>
        <end position="14"/>
    </location>
    <ligand>
        <name>substrate</name>
    </ligand>
</feature>
<feature type="active site" description="Tele-phosphohistidine intermediate" evidence="1">
    <location>
        <position position="8"/>
    </location>
</feature>
<feature type="binding site" evidence="2">
    <location>
        <position position="56"/>
    </location>
    <ligand>
        <name>substrate</name>
    </ligand>
</feature>
<evidence type="ECO:0000313" key="4">
    <source>
        <dbReference type="Proteomes" id="UP000293568"/>
    </source>
</evidence>
<dbReference type="KEGG" id="pprt:ET464_06805"/>
<dbReference type="SMART" id="SM00855">
    <property type="entry name" value="PGAM"/>
    <property type="match status" value="1"/>
</dbReference>
<dbReference type="Proteomes" id="UP000293568">
    <property type="component" value="Chromosome"/>
</dbReference>
<organism evidence="3 4">
    <name type="scientific">Paenibacillus protaetiae</name>
    <dbReference type="NCBI Taxonomy" id="2509456"/>
    <lineage>
        <taxon>Bacteria</taxon>
        <taxon>Bacillati</taxon>
        <taxon>Bacillota</taxon>
        <taxon>Bacilli</taxon>
        <taxon>Bacillales</taxon>
        <taxon>Paenibacillaceae</taxon>
        <taxon>Paenibacillus</taxon>
    </lineage>
</organism>
<dbReference type="GO" id="GO:0016791">
    <property type="term" value="F:phosphatase activity"/>
    <property type="evidence" value="ECO:0007669"/>
    <property type="project" value="TreeGrafter"/>
</dbReference>
<sequence>MIIGFVRHGKTDWNALGKIQGQTDIPLNDEGIAQAELLAARLSDEWDAVISSDLQRACQTAAIIAGRTGIPLLKPDARLRERHYGLVEGTTEEERLARWGADWRMQNIGKEPDESVRNRGLSFLEDYAAANPGTRLLIVSHGSFLSEIFKALCSQIEDVHLGNLSYSIFEQESGAWKPLLYNCTKHLQA</sequence>
<dbReference type="InterPro" id="IPR050275">
    <property type="entry name" value="PGM_Phosphatase"/>
</dbReference>
<evidence type="ECO:0000313" key="3">
    <source>
        <dbReference type="EMBL" id="QAY66148.1"/>
    </source>
</evidence>
<dbReference type="SUPFAM" id="SSF53254">
    <property type="entry name" value="Phosphoglycerate mutase-like"/>
    <property type="match status" value="1"/>
</dbReference>
<dbReference type="EMBL" id="CP035492">
    <property type="protein sequence ID" value="QAY66148.1"/>
    <property type="molecule type" value="Genomic_DNA"/>
</dbReference>
<gene>
    <name evidence="3" type="ORF">ET464_06805</name>
</gene>
<evidence type="ECO:0000256" key="2">
    <source>
        <dbReference type="PIRSR" id="PIRSR613078-2"/>
    </source>
</evidence>
<evidence type="ECO:0000256" key="1">
    <source>
        <dbReference type="PIRSR" id="PIRSR613078-1"/>
    </source>
</evidence>
<dbReference type="PANTHER" id="PTHR48100">
    <property type="entry name" value="BROAD-SPECIFICITY PHOSPHATASE YOR283W-RELATED"/>
    <property type="match status" value="1"/>
</dbReference>
<dbReference type="AlphaFoldDB" id="A0A4P6F6X0"/>
<dbReference type="RefSeq" id="WP_129439434.1">
    <property type="nucleotide sequence ID" value="NZ_CP035492.1"/>
</dbReference>
<reference evidence="3 4" key="1">
    <citation type="submission" date="2019-01" db="EMBL/GenBank/DDBJ databases">
        <title>Genome sequencing of strain FW100M-2.</title>
        <authorList>
            <person name="Heo J."/>
            <person name="Kim S.-J."/>
            <person name="Kim J.-S."/>
            <person name="Hong S.-B."/>
            <person name="Kwon S.-W."/>
        </authorList>
    </citation>
    <scope>NUCLEOTIDE SEQUENCE [LARGE SCALE GENOMIC DNA]</scope>
    <source>
        <strain evidence="3 4">FW100M-2</strain>
    </source>
</reference>